<name>A0A6A4IM71_9AGAR</name>
<dbReference type="GO" id="GO:0042144">
    <property type="term" value="P:vacuole fusion, non-autophagic"/>
    <property type="evidence" value="ECO:0007669"/>
    <property type="project" value="TreeGrafter"/>
</dbReference>
<protein>
    <recommendedName>
        <fullName evidence="4">Inhibitor I9 domain-containing protein</fullName>
    </recommendedName>
</protein>
<dbReference type="Proteomes" id="UP000799118">
    <property type="component" value="Unassembled WGS sequence"/>
</dbReference>
<dbReference type="PANTHER" id="PTHR28288">
    <property type="entry name" value="PROTEASE B INHIBITOR 2"/>
    <property type="match status" value="1"/>
</dbReference>
<evidence type="ECO:0000313" key="3">
    <source>
        <dbReference type="Proteomes" id="UP000799118"/>
    </source>
</evidence>
<dbReference type="SUPFAM" id="SSF54897">
    <property type="entry name" value="Protease propeptides/inhibitors"/>
    <property type="match status" value="1"/>
</dbReference>
<dbReference type="Gene3D" id="3.30.70.80">
    <property type="entry name" value="Peptidase S8 propeptide/proteinase inhibitor I9"/>
    <property type="match status" value="1"/>
</dbReference>
<evidence type="ECO:0000256" key="1">
    <source>
        <dbReference type="ARBA" id="ARBA00038069"/>
    </source>
</evidence>
<organism evidence="2 3">
    <name type="scientific">Gymnopus androsaceus JB14</name>
    <dbReference type="NCBI Taxonomy" id="1447944"/>
    <lineage>
        <taxon>Eukaryota</taxon>
        <taxon>Fungi</taxon>
        <taxon>Dikarya</taxon>
        <taxon>Basidiomycota</taxon>
        <taxon>Agaricomycotina</taxon>
        <taxon>Agaricomycetes</taxon>
        <taxon>Agaricomycetidae</taxon>
        <taxon>Agaricales</taxon>
        <taxon>Marasmiineae</taxon>
        <taxon>Omphalotaceae</taxon>
        <taxon>Gymnopus</taxon>
    </lineage>
</organism>
<evidence type="ECO:0008006" key="4">
    <source>
        <dbReference type="Google" id="ProtNLM"/>
    </source>
</evidence>
<gene>
    <name evidence="2" type="ORF">BT96DRAFT_912075</name>
</gene>
<keyword evidence="3" id="KW-1185">Reference proteome</keyword>
<proteinExistence type="inferred from homology"/>
<dbReference type="EMBL" id="ML769383">
    <property type="protein sequence ID" value="KAE9411529.1"/>
    <property type="molecule type" value="Genomic_DNA"/>
</dbReference>
<reference evidence="2" key="1">
    <citation type="journal article" date="2019" name="Environ. Microbiol.">
        <title>Fungal ecological strategies reflected in gene transcription - a case study of two litter decomposers.</title>
        <authorList>
            <person name="Barbi F."/>
            <person name="Kohler A."/>
            <person name="Barry K."/>
            <person name="Baskaran P."/>
            <person name="Daum C."/>
            <person name="Fauchery L."/>
            <person name="Ihrmark K."/>
            <person name="Kuo A."/>
            <person name="LaButti K."/>
            <person name="Lipzen A."/>
            <person name="Morin E."/>
            <person name="Grigoriev I.V."/>
            <person name="Henrissat B."/>
            <person name="Lindahl B."/>
            <person name="Martin F."/>
        </authorList>
    </citation>
    <scope>NUCLEOTIDE SEQUENCE</scope>
    <source>
        <strain evidence="2">JB14</strain>
    </source>
</reference>
<dbReference type="PANTHER" id="PTHR28288:SF2">
    <property type="entry name" value="PROTEASE B INHIBITOR 2"/>
    <property type="match status" value="1"/>
</dbReference>
<dbReference type="OrthoDB" id="5518345at2759"/>
<dbReference type="InterPro" id="IPR052471">
    <property type="entry name" value="PBI_I9"/>
</dbReference>
<comment type="similarity">
    <text evidence="1">Belongs to the protease inhibitor I9 family.</text>
</comment>
<dbReference type="GO" id="GO:0004866">
    <property type="term" value="F:endopeptidase inhibitor activity"/>
    <property type="evidence" value="ECO:0007669"/>
    <property type="project" value="TreeGrafter"/>
</dbReference>
<sequence length="76" mass="8321">MSNYIISFKDTATPEQIQEFQNEVTSGGGELKHTFKLNPGFSAKIQPQTLQAFKEKASLSDSIIASIEEDGVVTTQ</sequence>
<dbReference type="AlphaFoldDB" id="A0A6A4IM71"/>
<accession>A0A6A4IM71</accession>
<dbReference type="InterPro" id="IPR037045">
    <property type="entry name" value="S8pro/Inhibitor_I9_sf"/>
</dbReference>
<evidence type="ECO:0000313" key="2">
    <source>
        <dbReference type="EMBL" id="KAE9411529.1"/>
    </source>
</evidence>